<organism evidence="2 3">
    <name type="scientific">Pseudoxanthomonas dokdonensis</name>
    <dbReference type="NCBI Taxonomy" id="344882"/>
    <lineage>
        <taxon>Bacteria</taxon>
        <taxon>Pseudomonadati</taxon>
        <taxon>Pseudomonadota</taxon>
        <taxon>Gammaproteobacteria</taxon>
        <taxon>Lysobacterales</taxon>
        <taxon>Lysobacteraceae</taxon>
        <taxon>Pseudoxanthomonas</taxon>
    </lineage>
</organism>
<keyword evidence="3" id="KW-1185">Reference proteome</keyword>
<dbReference type="Proteomes" id="UP000052052">
    <property type="component" value="Unassembled WGS sequence"/>
</dbReference>
<evidence type="ECO:0000313" key="3">
    <source>
        <dbReference type="Proteomes" id="UP000052052"/>
    </source>
</evidence>
<comment type="caution">
    <text evidence="2">The sequence shown here is derived from an EMBL/GenBank/DDBJ whole genome shotgun (WGS) entry which is preliminary data.</text>
</comment>
<evidence type="ECO:0008006" key="4">
    <source>
        <dbReference type="Google" id="ProtNLM"/>
    </source>
</evidence>
<evidence type="ECO:0000313" key="2">
    <source>
        <dbReference type="EMBL" id="KRG71908.1"/>
    </source>
</evidence>
<feature type="chain" id="PRO_5006394922" description="DUF4124 domain-containing protein" evidence="1">
    <location>
        <begin position="22"/>
        <end position="222"/>
    </location>
</feature>
<dbReference type="PATRIC" id="fig|344882.3.peg.9"/>
<dbReference type="AlphaFoldDB" id="A0A0R0D1P2"/>
<accession>A0A0R0D1P2</accession>
<keyword evidence="1" id="KW-0732">Signal</keyword>
<dbReference type="STRING" id="344882.ABB29_00045"/>
<dbReference type="EMBL" id="LDJL01000001">
    <property type="protein sequence ID" value="KRG71908.1"/>
    <property type="molecule type" value="Genomic_DNA"/>
</dbReference>
<reference evidence="2 3" key="1">
    <citation type="submission" date="2015-05" db="EMBL/GenBank/DDBJ databases">
        <title>Genome sequencing and analysis of members of genus Stenotrophomonas.</title>
        <authorList>
            <person name="Patil P.P."/>
            <person name="Midha S."/>
            <person name="Patil P.B."/>
        </authorList>
    </citation>
    <scope>NUCLEOTIDE SEQUENCE [LARGE SCALE GENOMIC DNA]</scope>
    <source>
        <strain evidence="2 3">DSM 21858</strain>
    </source>
</reference>
<protein>
    <recommendedName>
        <fullName evidence="4">DUF4124 domain-containing protein</fullName>
    </recommendedName>
</protein>
<sequence>MRHNPLLMLSLLLLAPVAALAQNKDAGSNKKLYCWDENGQRVCSDALPAEAVNRAREEISARSGLKTAEIDRALTDEERAVAAAEAAQRLLDEAKVETRRRTEQAMLTSYRSEEELMRVFSERTTIVDNNVRTAQYNVGSLRDGLVSLLQVAGDRELDGKPVSEDMANNIRRRHLELMRQLQLQANFERQRVELDDEVAETLQRYRAMKGDGEADATATPAS</sequence>
<evidence type="ECO:0000256" key="1">
    <source>
        <dbReference type="SAM" id="SignalP"/>
    </source>
</evidence>
<proteinExistence type="predicted"/>
<feature type="signal peptide" evidence="1">
    <location>
        <begin position="1"/>
        <end position="21"/>
    </location>
</feature>
<name>A0A0R0D1P2_9GAMM</name>
<gene>
    <name evidence="2" type="ORF">ABB29_00045</name>
</gene>